<evidence type="ECO:0008006" key="3">
    <source>
        <dbReference type="Google" id="ProtNLM"/>
    </source>
</evidence>
<protein>
    <recommendedName>
        <fullName evidence="3">Regulatory protein RecX</fullName>
    </recommendedName>
</protein>
<sequence>MFNLNLFNKISTNVLILKSDLQLDTELELISKYKTSISDDYRQAIVLILKERGYSRLEIGLLLKDKI</sequence>
<organism evidence="1 2">
    <name type="scientific">Acinetobacter soli NIPH 2899</name>
    <dbReference type="NCBI Taxonomy" id="1217677"/>
    <lineage>
        <taxon>Bacteria</taxon>
        <taxon>Pseudomonadati</taxon>
        <taxon>Pseudomonadota</taxon>
        <taxon>Gammaproteobacteria</taxon>
        <taxon>Moraxellales</taxon>
        <taxon>Moraxellaceae</taxon>
        <taxon>Acinetobacter</taxon>
    </lineage>
</organism>
<evidence type="ECO:0000313" key="1">
    <source>
        <dbReference type="EMBL" id="ENV59691.1"/>
    </source>
</evidence>
<dbReference type="RefSeq" id="WP_004937168.1">
    <property type="nucleotide sequence ID" value="NZ_KB849643.1"/>
</dbReference>
<dbReference type="EMBL" id="APPV01000011">
    <property type="protein sequence ID" value="ENV59691.1"/>
    <property type="molecule type" value="Genomic_DNA"/>
</dbReference>
<dbReference type="Proteomes" id="UP000018433">
    <property type="component" value="Unassembled WGS sequence"/>
</dbReference>
<name>A0ABN0JVQ4_9GAMM</name>
<reference evidence="1 2" key="1">
    <citation type="submission" date="2013-02" db="EMBL/GenBank/DDBJ databases">
        <title>The Genome Sequence of Acinetobacter soli NIPH 2899.</title>
        <authorList>
            <consortium name="The Broad Institute Genome Sequencing Platform"/>
            <consortium name="The Broad Institute Genome Sequencing Center for Infectious Disease"/>
            <person name="Cerqueira G."/>
            <person name="Feldgarden M."/>
            <person name="Courvalin P."/>
            <person name="Perichon B."/>
            <person name="Grillot-Courvalin C."/>
            <person name="Clermont D."/>
            <person name="Rocha E."/>
            <person name="Yoon E.-J."/>
            <person name="Nemec A."/>
            <person name="Walker B."/>
            <person name="Young S.K."/>
            <person name="Zeng Q."/>
            <person name="Gargeya S."/>
            <person name="Fitzgerald M."/>
            <person name="Haas B."/>
            <person name="Abouelleil A."/>
            <person name="Alvarado L."/>
            <person name="Arachchi H.M."/>
            <person name="Berlin A.M."/>
            <person name="Chapman S.B."/>
            <person name="Dewar J."/>
            <person name="Goldberg J."/>
            <person name="Griggs A."/>
            <person name="Gujja S."/>
            <person name="Hansen M."/>
            <person name="Howarth C."/>
            <person name="Imamovic A."/>
            <person name="Larimer J."/>
            <person name="McCowan C."/>
            <person name="Murphy C."/>
            <person name="Neiman D."/>
            <person name="Pearson M."/>
            <person name="Priest M."/>
            <person name="Roberts A."/>
            <person name="Saif S."/>
            <person name="Shea T."/>
            <person name="Sisk P."/>
            <person name="Sykes S."/>
            <person name="Wortman J."/>
            <person name="Nusbaum C."/>
            <person name="Birren B."/>
        </authorList>
    </citation>
    <scope>NUCLEOTIDE SEQUENCE [LARGE SCALE GENOMIC DNA]</scope>
    <source>
        <strain evidence="1 2">NIPH 2899</strain>
    </source>
</reference>
<comment type="caution">
    <text evidence="1">The sequence shown here is derived from an EMBL/GenBank/DDBJ whole genome shotgun (WGS) entry which is preliminary data.</text>
</comment>
<proteinExistence type="predicted"/>
<keyword evidence="2" id="KW-1185">Reference proteome</keyword>
<evidence type="ECO:0000313" key="2">
    <source>
        <dbReference type="Proteomes" id="UP000018433"/>
    </source>
</evidence>
<accession>A0ABN0JVQ4</accession>
<gene>
    <name evidence="1" type="ORF">F950_02244</name>
</gene>